<reference evidence="2 3" key="1">
    <citation type="submission" date="2019-05" db="EMBL/GenBank/DDBJ databases">
        <title>Another draft genome of Portunus trituberculatus and its Hox gene families provides insights of decapod evolution.</title>
        <authorList>
            <person name="Jeong J.-H."/>
            <person name="Song I."/>
            <person name="Kim S."/>
            <person name="Choi T."/>
            <person name="Kim D."/>
            <person name="Ryu S."/>
            <person name="Kim W."/>
        </authorList>
    </citation>
    <scope>NUCLEOTIDE SEQUENCE [LARGE SCALE GENOMIC DNA]</scope>
    <source>
        <tissue evidence="2">Muscle</tissue>
    </source>
</reference>
<dbReference type="Proteomes" id="UP000324222">
    <property type="component" value="Unassembled WGS sequence"/>
</dbReference>
<evidence type="ECO:0000313" key="3">
    <source>
        <dbReference type="Proteomes" id="UP000324222"/>
    </source>
</evidence>
<dbReference type="AlphaFoldDB" id="A0A5B7DAH1"/>
<accession>A0A5B7DAH1</accession>
<proteinExistence type="predicted"/>
<evidence type="ECO:0000256" key="1">
    <source>
        <dbReference type="SAM" id="MobiDB-lite"/>
    </source>
</evidence>
<evidence type="ECO:0000313" key="2">
    <source>
        <dbReference type="EMBL" id="MPC18321.1"/>
    </source>
</evidence>
<feature type="region of interest" description="Disordered" evidence="1">
    <location>
        <begin position="1"/>
        <end position="95"/>
    </location>
</feature>
<organism evidence="2 3">
    <name type="scientific">Portunus trituberculatus</name>
    <name type="common">Swimming crab</name>
    <name type="synonym">Neptunus trituberculatus</name>
    <dbReference type="NCBI Taxonomy" id="210409"/>
    <lineage>
        <taxon>Eukaryota</taxon>
        <taxon>Metazoa</taxon>
        <taxon>Ecdysozoa</taxon>
        <taxon>Arthropoda</taxon>
        <taxon>Crustacea</taxon>
        <taxon>Multicrustacea</taxon>
        <taxon>Malacostraca</taxon>
        <taxon>Eumalacostraca</taxon>
        <taxon>Eucarida</taxon>
        <taxon>Decapoda</taxon>
        <taxon>Pleocyemata</taxon>
        <taxon>Brachyura</taxon>
        <taxon>Eubrachyura</taxon>
        <taxon>Portunoidea</taxon>
        <taxon>Portunidae</taxon>
        <taxon>Portuninae</taxon>
        <taxon>Portunus</taxon>
    </lineage>
</organism>
<keyword evidence="3" id="KW-1185">Reference proteome</keyword>
<name>A0A5B7DAH1_PORTR</name>
<comment type="caution">
    <text evidence="2">The sequence shown here is derived from an EMBL/GenBank/DDBJ whole genome shotgun (WGS) entry which is preliminary data.</text>
</comment>
<protein>
    <submittedName>
        <fullName evidence="2">Uncharacterized protein</fullName>
    </submittedName>
</protein>
<sequence length="95" mass="10890">MMDEGQRKDGKAEGEEEKDKGRNRWWGDDDARGKTEGVHEEGNEVPRCARDAQVSVHAQRSRLITARRREGTRIHNRTRNGRPVGRYESTMSKGV</sequence>
<dbReference type="EMBL" id="VSRR010000669">
    <property type="protein sequence ID" value="MPC18321.1"/>
    <property type="molecule type" value="Genomic_DNA"/>
</dbReference>
<feature type="compositionally biased region" description="Basic and acidic residues" evidence="1">
    <location>
        <begin position="1"/>
        <end position="50"/>
    </location>
</feature>
<gene>
    <name evidence="2" type="ORF">E2C01_011199</name>
</gene>